<evidence type="ECO:0000313" key="1">
    <source>
        <dbReference type="EMBL" id="CAB11322.1"/>
    </source>
</evidence>
<dbReference type="EMBL" id="Z98604">
    <property type="protein sequence ID" value="CAB11322.1"/>
    <property type="molecule type" value="Genomic_DNA"/>
</dbReference>
<reference evidence="1" key="2">
    <citation type="submission" date="1997-08" db="EMBL/GenBank/DDBJ databases">
        <authorList>
            <person name="Devlin K."/>
            <person name="Churcher C.M."/>
        </authorList>
    </citation>
    <scope>NUCLEOTIDE SEQUENCE</scope>
</reference>
<gene>
    <name evidence="1" type="primary">MLCB2052.24</name>
</gene>
<accession>O32936</accession>
<reference evidence="1" key="3">
    <citation type="submission" date="1997-08" db="EMBL/GenBank/DDBJ databases">
        <authorList>
            <person name="Parkhill J."/>
            <person name="Barrell B.G."/>
            <person name="Rajandream M.A."/>
        </authorList>
    </citation>
    <scope>NUCLEOTIDE SEQUENCE</scope>
</reference>
<proteinExistence type="predicted"/>
<protein>
    <submittedName>
        <fullName evidence="1">Uncharacterized protein</fullName>
    </submittedName>
</protein>
<organism evidence="1">
    <name type="scientific">Mycobacterium leprae</name>
    <dbReference type="NCBI Taxonomy" id="1769"/>
    <lineage>
        <taxon>Bacteria</taxon>
        <taxon>Bacillati</taxon>
        <taxon>Actinomycetota</taxon>
        <taxon>Actinomycetes</taxon>
        <taxon>Mycobacteriales</taxon>
        <taxon>Mycobacteriaceae</taxon>
        <taxon>Mycobacterium</taxon>
    </lineage>
</organism>
<reference evidence="1" key="1">
    <citation type="journal article" date="1993" name="Mol. Microbiol.">
        <title>Use of an ordered cosmid library to deduce the genomic organization of Mycobacterium leprae.</title>
        <authorList>
            <person name="Eiglmeier K."/>
            <person name="Honore N."/>
            <person name="Woods S.A."/>
            <person name="Caudron B."/>
            <person name="Cole S.T."/>
        </authorList>
    </citation>
    <scope>NUCLEOTIDE SEQUENCE</scope>
</reference>
<name>O32936_MYCLR</name>
<sequence length="95" mass="10442">MLLRVFIRCFLGFRAGTHHRKLVATFLHSVAQRETSATCRALSFTAAITLVDNDPLDVVELVERLNGAKMNSAGSTVAISLAVHERGLMFADVVW</sequence>
<dbReference type="AlphaFoldDB" id="O32936"/>